<reference evidence="7" key="1">
    <citation type="submission" date="2021-02" db="EMBL/GenBank/DDBJ databases">
        <authorList>
            <person name="Dougan E. K."/>
            <person name="Rhodes N."/>
            <person name="Thang M."/>
            <person name="Chan C."/>
        </authorList>
    </citation>
    <scope>NUCLEOTIDE SEQUENCE</scope>
</reference>
<feature type="compositionally biased region" description="Low complexity" evidence="5">
    <location>
        <begin position="404"/>
        <end position="414"/>
    </location>
</feature>
<dbReference type="OrthoDB" id="431051at2759"/>
<feature type="transmembrane region" description="Helical" evidence="6">
    <location>
        <begin position="289"/>
        <end position="310"/>
    </location>
</feature>
<keyword evidence="8" id="KW-1185">Reference proteome</keyword>
<evidence type="ECO:0000256" key="2">
    <source>
        <dbReference type="ARBA" id="ARBA00022692"/>
    </source>
</evidence>
<evidence type="ECO:0000313" key="8">
    <source>
        <dbReference type="Proteomes" id="UP000601435"/>
    </source>
</evidence>
<dbReference type="PANTHER" id="PTHR23515">
    <property type="entry name" value="HIGH-AFFINITY NITRATE TRANSPORTER 2.3"/>
    <property type="match status" value="1"/>
</dbReference>
<dbReference type="Proteomes" id="UP000601435">
    <property type="component" value="Unassembled WGS sequence"/>
</dbReference>
<feature type="transmembrane region" description="Helical" evidence="6">
    <location>
        <begin position="113"/>
        <end position="133"/>
    </location>
</feature>
<feature type="transmembrane region" description="Helical" evidence="6">
    <location>
        <begin position="322"/>
        <end position="345"/>
    </location>
</feature>
<protein>
    <submittedName>
        <fullName evidence="7">NRT2.1 protein</fullName>
    </submittedName>
</protein>
<feature type="transmembrane region" description="Helical" evidence="6">
    <location>
        <begin position="351"/>
        <end position="374"/>
    </location>
</feature>
<evidence type="ECO:0000256" key="5">
    <source>
        <dbReference type="SAM" id="MobiDB-lite"/>
    </source>
</evidence>
<comment type="caution">
    <text evidence="7">The sequence shown here is derived from an EMBL/GenBank/DDBJ whole genome shotgun (WGS) entry which is preliminary data.</text>
</comment>
<evidence type="ECO:0000256" key="4">
    <source>
        <dbReference type="ARBA" id="ARBA00023136"/>
    </source>
</evidence>
<dbReference type="GO" id="GO:0016020">
    <property type="term" value="C:membrane"/>
    <property type="evidence" value="ECO:0007669"/>
    <property type="project" value="UniProtKB-SubCell"/>
</dbReference>
<feature type="region of interest" description="Disordered" evidence="5">
    <location>
        <begin position="389"/>
        <end position="414"/>
    </location>
</feature>
<comment type="subcellular location">
    <subcellularLocation>
        <location evidence="1">Membrane</location>
        <topology evidence="1">Multi-pass membrane protein</topology>
    </subcellularLocation>
</comment>
<evidence type="ECO:0000256" key="3">
    <source>
        <dbReference type="ARBA" id="ARBA00022989"/>
    </source>
</evidence>
<feature type="transmembrane region" description="Helical" evidence="6">
    <location>
        <begin position="82"/>
        <end position="101"/>
    </location>
</feature>
<keyword evidence="4 6" id="KW-0472">Membrane</keyword>
<dbReference type="InterPro" id="IPR044772">
    <property type="entry name" value="NO3_transporter"/>
</dbReference>
<dbReference type="EMBL" id="CAJNJA010050531">
    <property type="protein sequence ID" value="CAE7841635.1"/>
    <property type="molecule type" value="Genomic_DNA"/>
</dbReference>
<dbReference type="Gene3D" id="1.20.1250.20">
    <property type="entry name" value="MFS general substrate transporter like domains"/>
    <property type="match status" value="2"/>
</dbReference>
<feature type="compositionally biased region" description="Basic and acidic residues" evidence="5">
    <location>
        <begin position="389"/>
        <end position="403"/>
    </location>
</feature>
<dbReference type="InterPro" id="IPR036259">
    <property type="entry name" value="MFS_trans_sf"/>
</dbReference>
<dbReference type="GO" id="GO:0015112">
    <property type="term" value="F:nitrate transmembrane transporter activity"/>
    <property type="evidence" value="ECO:0007669"/>
    <property type="project" value="InterPro"/>
</dbReference>
<keyword evidence="2 6" id="KW-0812">Transmembrane</keyword>
<gene>
    <name evidence="7" type="primary">NRT2.1</name>
    <name evidence="7" type="ORF">SNEC2469_LOCUS25544</name>
</gene>
<dbReference type="SUPFAM" id="SSF103473">
    <property type="entry name" value="MFS general substrate transporter"/>
    <property type="match status" value="1"/>
</dbReference>
<dbReference type="AlphaFoldDB" id="A0A812ZXI1"/>
<name>A0A812ZXI1_9DINO</name>
<evidence type="ECO:0000256" key="6">
    <source>
        <dbReference type="SAM" id="Phobius"/>
    </source>
</evidence>
<evidence type="ECO:0000256" key="1">
    <source>
        <dbReference type="ARBA" id="ARBA00004141"/>
    </source>
</evidence>
<keyword evidence="3 6" id="KW-1133">Transmembrane helix</keyword>
<accession>A0A812ZXI1</accession>
<proteinExistence type="predicted"/>
<sequence>MGTCENQLFPPTDFPTRPAYLKFKNLKSGLSYCQYGVLKEDGKPIDCKDVPADVVSAEEKEKYRPQVLAKCVCTPGTECKSVIANAGVASVASTIFVRIALGTLLERFGPVNVQCGLMSFGAFWVAMAAAITAPWNYTLIRFFIGCAGATFVTNQFWCSLMFAPNVVGTANATAAGWGNLGGGVTQIFMMSVLFNPMVASGMEPNELAMNNQLATHFRTYFQMDAGDASALAGAFGLMNLFARSLGGISSDICFKYFGFRGRIWAQFLALFFEAIFLFSFGKVDNSQPWYVALAVLVCFSLFVQMAEGTSYGIVPFMNRKQLAVVSALVGAGGNLGAVIAGFCFYKPIQDALLPFQVHAGYVMFWALLSPCYYWSEMGGMFHGPAQSVEKGKTSGDYESHTESEATTAATETSV</sequence>
<feature type="transmembrane region" description="Helical" evidence="6">
    <location>
        <begin position="263"/>
        <end position="283"/>
    </location>
</feature>
<organism evidence="7 8">
    <name type="scientific">Symbiodinium necroappetens</name>
    <dbReference type="NCBI Taxonomy" id="1628268"/>
    <lineage>
        <taxon>Eukaryota</taxon>
        <taxon>Sar</taxon>
        <taxon>Alveolata</taxon>
        <taxon>Dinophyceae</taxon>
        <taxon>Suessiales</taxon>
        <taxon>Symbiodiniaceae</taxon>
        <taxon>Symbiodinium</taxon>
    </lineage>
</organism>
<evidence type="ECO:0000313" key="7">
    <source>
        <dbReference type="EMBL" id="CAE7841635.1"/>
    </source>
</evidence>